<keyword evidence="2" id="KW-1185">Reference proteome</keyword>
<proteinExistence type="predicted"/>
<protein>
    <submittedName>
        <fullName evidence="1">Uncharacterized protein</fullName>
    </submittedName>
</protein>
<dbReference type="AlphaFoldDB" id="C5BN22"/>
<dbReference type="HOGENOM" id="CLU_3223159_0_0_6"/>
<gene>
    <name evidence="1" type="ordered locus">TERTU_0516</name>
</gene>
<dbReference type="Proteomes" id="UP000009080">
    <property type="component" value="Chromosome"/>
</dbReference>
<organism evidence="1 2">
    <name type="scientific">Teredinibacter turnerae (strain ATCC 39867 / T7901)</name>
    <dbReference type="NCBI Taxonomy" id="377629"/>
    <lineage>
        <taxon>Bacteria</taxon>
        <taxon>Pseudomonadati</taxon>
        <taxon>Pseudomonadota</taxon>
        <taxon>Gammaproteobacteria</taxon>
        <taxon>Cellvibrionales</taxon>
        <taxon>Cellvibrionaceae</taxon>
        <taxon>Teredinibacter</taxon>
    </lineage>
</organism>
<evidence type="ECO:0000313" key="1">
    <source>
        <dbReference type="EMBL" id="ACR12080.1"/>
    </source>
</evidence>
<dbReference type="EMBL" id="CP001614">
    <property type="protein sequence ID" value="ACR12080.1"/>
    <property type="molecule type" value="Genomic_DNA"/>
</dbReference>
<reference evidence="1 2" key="1">
    <citation type="journal article" date="2009" name="PLoS ONE">
        <title>The complete genome of Teredinibacter turnerae T7901: an intracellular endosymbiont of marine wood-boring bivalves (shipworms).</title>
        <authorList>
            <person name="Yang J.C."/>
            <person name="Madupu R."/>
            <person name="Durkin A.S."/>
            <person name="Ekborg N.A."/>
            <person name="Pedamallu C.S."/>
            <person name="Hostetler J.B."/>
            <person name="Radune D."/>
            <person name="Toms B.S."/>
            <person name="Henrissat B."/>
            <person name="Coutinho P.M."/>
            <person name="Schwarz S."/>
            <person name="Field L."/>
            <person name="Trindade-Silva A.E."/>
            <person name="Soares C.A.G."/>
            <person name="Elshahawi S."/>
            <person name="Hanora A."/>
            <person name="Schmidt E.W."/>
            <person name="Haygood M.G."/>
            <person name="Posfai J."/>
            <person name="Benner J."/>
            <person name="Madinger C."/>
            <person name="Nove J."/>
            <person name="Anton B."/>
            <person name="Chaudhary K."/>
            <person name="Foster J."/>
            <person name="Holman A."/>
            <person name="Kumar S."/>
            <person name="Lessard P.A."/>
            <person name="Luyten Y.A."/>
            <person name="Slatko B."/>
            <person name="Wood N."/>
            <person name="Wu B."/>
            <person name="Teplitski M."/>
            <person name="Mougous J.D."/>
            <person name="Ward N."/>
            <person name="Eisen J.A."/>
            <person name="Badger J.H."/>
            <person name="Distel D.L."/>
        </authorList>
    </citation>
    <scope>NUCLEOTIDE SEQUENCE [LARGE SCALE GENOMIC DNA]</scope>
    <source>
        <strain evidence="2">ATCC 39867 / T7901</strain>
    </source>
</reference>
<sequence length="44" mass="5471">MWRYNHYYYPNLGLPIAYSMRGFWHENTRKNSQLYALAQISIRF</sequence>
<dbReference type="KEGG" id="ttu:TERTU_0516"/>
<evidence type="ECO:0000313" key="2">
    <source>
        <dbReference type="Proteomes" id="UP000009080"/>
    </source>
</evidence>
<name>C5BN22_TERTT</name>
<accession>C5BN22</accession>
<dbReference type="STRING" id="377629.TERTU_0516"/>